<evidence type="ECO:0000256" key="17">
    <source>
        <dbReference type="ARBA" id="ARBA00023288"/>
    </source>
</evidence>
<evidence type="ECO:0000256" key="19">
    <source>
        <dbReference type="ARBA" id="ARBA00032556"/>
    </source>
</evidence>
<proteinExistence type="inferred from homology"/>
<evidence type="ECO:0000256" key="21">
    <source>
        <dbReference type="ARBA" id="ARBA00047290"/>
    </source>
</evidence>
<evidence type="ECO:0000256" key="23">
    <source>
        <dbReference type="ARBA" id="ARBA00047482"/>
    </source>
</evidence>
<comment type="function">
    <text evidence="20">Choline-specific glycerophosphodiesterase that hydrolyzes glycerophosphocholine (GPC) and lysophosphatidylcholine (LPC) and contributes to supplying choline to the cells. Has a preference for LPC with short (12:0 and 14:0) or polyunsaturated (18:2 and 20:4) fatty acids. In vitro, hydrolyzes only choline-containing lysophospholipids, such as sphingosylphosphorylcholine (SPC), platelet-activating factor (PAF) and lysoPAF, but not other lysophospholipids.</text>
</comment>
<evidence type="ECO:0000256" key="7">
    <source>
        <dbReference type="ARBA" id="ARBA00022622"/>
    </source>
</evidence>
<evidence type="ECO:0000256" key="4">
    <source>
        <dbReference type="ARBA" id="ARBA00012318"/>
    </source>
</evidence>
<evidence type="ECO:0000256" key="14">
    <source>
        <dbReference type="ARBA" id="ARBA00023136"/>
    </source>
</evidence>
<dbReference type="GO" id="GO:0016042">
    <property type="term" value="P:lipid catabolic process"/>
    <property type="evidence" value="ECO:0007669"/>
    <property type="project" value="UniProtKB-KW"/>
</dbReference>
<evidence type="ECO:0000256" key="13">
    <source>
        <dbReference type="ARBA" id="ARBA00023098"/>
    </source>
</evidence>
<keyword evidence="12" id="KW-0442">Lipid degradation</keyword>
<comment type="caution">
    <text evidence="33">The sequence shown here is derived from an EMBL/GenBank/DDBJ whole genome shotgun (WGS) entry which is preliminary data.</text>
</comment>
<gene>
    <name evidence="33" type="ORF">B4U80_07083</name>
</gene>
<keyword evidence="13" id="KW-0443">Lipid metabolism</keyword>
<dbReference type="AlphaFoldDB" id="A0A443S4J6"/>
<comment type="catalytic activity">
    <reaction evidence="23">
        <text>glycero-2-phosphocholine + H2O = phosphocholine + glycerol + H(+)</text>
        <dbReference type="Rhea" id="RHEA:61684"/>
        <dbReference type="ChEBI" id="CHEBI:15377"/>
        <dbReference type="ChEBI" id="CHEBI:15378"/>
        <dbReference type="ChEBI" id="CHEBI:17754"/>
        <dbReference type="ChEBI" id="CHEBI:144950"/>
        <dbReference type="ChEBI" id="CHEBI:295975"/>
    </reaction>
    <physiologicalReaction direction="left-to-right" evidence="23">
        <dbReference type="Rhea" id="RHEA:61685"/>
    </physiologicalReaction>
</comment>
<dbReference type="Gene3D" id="3.30.1360.180">
    <property type="match status" value="1"/>
</dbReference>
<comment type="catalytic activity">
    <reaction evidence="31">
        <text>1-(5Z,8Z,11Z,14Z-eicosatetraenoyl)-sn-glycero-3-phosphocholine + H2O = 1-(5Z,8Z,11Z,14Z-eicosatetraenoyl)-sn-glycerol + phosphocholine + H(+)</text>
        <dbReference type="Rhea" id="RHEA:41003"/>
        <dbReference type="ChEBI" id="CHEBI:15377"/>
        <dbReference type="ChEBI" id="CHEBI:15378"/>
        <dbReference type="ChEBI" id="CHEBI:34071"/>
        <dbReference type="ChEBI" id="CHEBI:74344"/>
        <dbReference type="ChEBI" id="CHEBI:295975"/>
    </reaction>
    <physiologicalReaction direction="left-to-right" evidence="31">
        <dbReference type="Rhea" id="RHEA:41004"/>
    </physiologicalReaction>
</comment>
<comment type="catalytic activity">
    <reaction evidence="25">
        <text>a 1-acyl-sn-glycero-3-phosphocholine + H2O = a 1-acyl-sn-glycerol + phosphocholine + H(+)</text>
        <dbReference type="Rhea" id="RHEA:44720"/>
        <dbReference type="ChEBI" id="CHEBI:15377"/>
        <dbReference type="ChEBI" id="CHEBI:15378"/>
        <dbReference type="ChEBI" id="CHEBI:58168"/>
        <dbReference type="ChEBI" id="CHEBI:64683"/>
        <dbReference type="ChEBI" id="CHEBI:295975"/>
    </reaction>
    <physiologicalReaction direction="left-to-right" evidence="25">
        <dbReference type="Rhea" id="RHEA:44721"/>
    </physiologicalReaction>
</comment>
<evidence type="ECO:0000256" key="10">
    <source>
        <dbReference type="ARBA" id="ARBA00022801"/>
    </source>
</evidence>
<dbReference type="PANTHER" id="PTHR10151">
    <property type="entry name" value="ECTONUCLEOTIDE PYROPHOSPHATASE/PHOSPHODIESTERASE"/>
    <property type="match status" value="1"/>
</dbReference>
<evidence type="ECO:0000256" key="18">
    <source>
        <dbReference type="ARBA" id="ARBA00031167"/>
    </source>
</evidence>
<comment type="similarity">
    <text evidence="3">Belongs to the nucleotide pyrophosphatase/phosphodiesterase family.</text>
</comment>
<evidence type="ECO:0000313" key="33">
    <source>
        <dbReference type="EMBL" id="RWS22401.1"/>
    </source>
</evidence>
<dbReference type="Proteomes" id="UP000288716">
    <property type="component" value="Unassembled WGS sequence"/>
</dbReference>
<evidence type="ECO:0000256" key="1">
    <source>
        <dbReference type="ARBA" id="ARBA00001947"/>
    </source>
</evidence>
<evidence type="ECO:0000256" key="9">
    <source>
        <dbReference type="ARBA" id="ARBA00022729"/>
    </source>
</evidence>
<keyword evidence="17" id="KW-0449">Lipoprotein</keyword>
<dbReference type="PANTHER" id="PTHR10151:SF66">
    <property type="entry name" value="GLYCEROPHOSPHOCHOLINE CHOLINEPHOSPHODIESTERASE ENPP6"/>
    <property type="match status" value="1"/>
</dbReference>
<keyword evidence="6" id="KW-0597">Phosphoprotein</keyword>
<keyword evidence="5" id="KW-1003">Cell membrane</keyword>
<dbReference type="SUPFAM" id="SSF53649">
    <property type="entry name" value="Alkaline phosphatase-like"/>
    <property type="match status" value="1"/>
</dbReference>
<dbReference type="GO" id="GO:0005886">
    <property type="term" value="C:plasma membrane"/>
    <property type="evidence" value="ECO:0007669"/>
    <property type="project" value="UniProtKB-SubCell"/>
</dbReference>
<evidence type="ECO:0000256" key="32">
    <source>
        <dbReference type="SAM" id="SignalP"/>
    </source>
</evidence>
<evidence type="ECO:0000256" key="16">
    <source>
        <dbReference type="ARBA" id="ARBA00023180"/>
    </source>
</evidence>
<evidence type="ECO:0000256" key="5">
    <source>
        <dbReference type="ARBA" id="ARBA00022475"/>
    </source>
</evidence>
<comment type="catalytic activity">
    <reaction evidence="22">
        <text>1-(9Z-octadecenoyl)-sn-glycero-3-phosphocholine + H2O = 1-(9Z-octadecenoyl)-sn-glycerol + phosphocholine + H(+)</text>
        <dbReference type="Rhea" id="RHEA:41091"/>
        <dbReference type="ChEBI" id="CHEBI:15377"/>
        <dbReference type="ChEBI" id="CHEBI:15378"/>
        <dbReference type="ChEBI" id="CHEBI:28610"/>
        <dbReference type="ChEBI" id="CHEBI:75757"/>
        <dbReference type="ChEBI" id="CHEBI:295975"/>
    </reaction>
    <physiologicalReaction direction="left-to-right" evidence="22">
        <dbReference type="Rhea" id="RHEA:41092"/>
    </physiologicalReaction>
</comment>
<evidence type="ECO:0000256" key="31">
    <source>
        <dbReference type="ARBA" id="ARBA00049320"/>
    </source>
</evidence>
<evidence type="ECO:0000256" key="6">
    <source>
        <dbReference type="ARBA" id="ARBA00022553"/>
    </source>
</evidence>
<dbReference type="VEuPathDB" id="VectorBase:LDEU009639"/>
<name>A0A443S4J6_9ACAR</name>
<evidence type="ECO:0000256" key="20">
    <source>
        <dbReference type="ARBA" id="ARBA00046203"/>
    </source>
</evidence>
<dbReference type="Gene3D" id="3.40.720.10">
    <property type="entry name" value="Alkaline Phosphatase, subunit A"/>
    <property type="match status" value="1"/>
</dbReference>
<sequence>MPHDRVLTMILVIFAVWKHKVSAGKDEKLLVILIDAMRHDFPDKDSNLTAFQKLTSDGVKAKYLEPVFPSYTYPNWYAITTGLLPENNGFVSNEMYDESKKDFFLMSPHPNASHKHWWNKAEPIWVTVEKAGKKVAMFNWDGCQVEINNTLPTRCVQYKDPGNWTSLNNDTENFLSKIIDEFESNNFSLAMVYYENVDHAGHKYGPDSAEVSKAIRETDHILNGVIDKINAKGLNKSVNFYILSDHGMTKPVKKVLLEDYINFDDVEMLIGSPNFLMIKPVNESAENNIYKAFKNKTNIGVNILKKSEIPDEMGIKHSNLTLPLVLYANCGYFMIKPSIEGKVYPDKKKEGGFPYNELPAGTHGYNAADCNEMRGITFAIGPAFKHGYLNNPLKQIDHYQVFFHILGVNPKPHNGSWERVSNMLA</sequence>
<evidence type="ECO:0000256" key="28">
    <source>
        <dbReference type="ARBA" id="ARBA00048234"/>
    </source>
</evidence>
<keyword evidence="9 32" id="KW-0732">Signal</keyword>
<evidence type="ECO:0000256" key="11">
    <source>
        <dbReference type="ARBA" id="ARBA00022833"/>
    </source>
</evidence>
<comment type="catalytic activity">
    <reaction evidence="26">
        <text>1-tetradecanoyl-sn-glycero-3-phosphocholine + H2O = 1-tetradecanoyl-sn-glycerol + phosphocholine + H(+)</text>
        <dbReference type="Rhea" id="RHEA:40999"/>
        <dbReference type="ChEBI" id="CHEBI:15377"/>
        <dbReference type="ChEBI" id="CHEBI:15378"/>
        <dbReference type="ChEBI" id="CHEBI:64489"/>
        <dbReference type="ChEBI" id="CHEBI:75536"/>
        <dbReference type="ChEBI" id="CHEBI:295975"/>
    </reaction>
    <physiologicalReaction direction="left-to-right" evidence="26">
        <dbReference type="Rhea" id="RHEA:41000"/>
    </physiologicalReaction>
</comment>
<keyword evidence="7" id="KW-0336">GPI-anchor</keyword>
<evidence type="ECO:0000313" key="34">
    <source>
        <dbReference type="Proteomes" id="UP000288716"/>
    </source>
</evidence>
<dbReference type="EC" id="3.1.4.38" evidence="4"/>
<evidence type="ECO:0000256" key="12">
    <source>
        <dbReference type="ARBA" id="ARBA00022963"/>
    </source>
</evidence>
<dbReference type="STRING" id="299467.A0A443S4J6"/>
<dbReference type="CDD" id="cd16018">
    <property type="entry name" value="Enpp"/>
    <property type="match status" value="1"/>
</dbReference>
<dbReference type="EMBL" id="NCKV01008912">
    <property type="protein sequence ID" value="RWS22401.1"/>
    <property type="molecule type" value="Genomic_DNA"/>
</dbReference>
<keyword evidence="10" id="KW-0378">Hydrolase</keyword>
<dbReference type="InterPro" id="IPR017850">
    <property type="entry name" value="Alkaline_phosphatase_core_sf"/>
</dbReference>
<evidence type="ECO:0000256" key="15">
    <source>
        <dbReference type="ARBA" id="ARBA00023157"/>
    </source>
</evidence>
<keyword evidence="34" id="KW-1185">Reference proteome</keyword>
<evidence type="ECO:0000256" key="29">
    <source>
        <dbReference type="ARBA" id="ARBA00048703"/>
    </source>
</evidence>
<comment type="catalytic activity">
    <reaction evidence="24">
        <text>a 1-O-alkyl-sn-glycero-3-phosphocholine + H2O = a 1-O-alkyl-sn-glycerol + phosphocholine + H(+)</text>
        <dbReference type="Rhea" id="RHEA:36083"/>
        <dbReference type="ChEBI" id="CHEBI:15377"/>
        <dbReference type="ChEBI" id="CHEBI:15378"/>
        <dbReference type="ChEBI" id="CHEBI:15850"/>
        <dbReference type="ChEBI" id="CHEBI:30909"/>
        <dbReference type="ChEBI" id="CHEBI:295975"/>
    </reaction>
    <physiologicalReaction direction="left-to-right" evidence="24">
        <dbReference type="Rhea" id="RHEA:36084"/>
    </physiologicalReaction>
</comment>
<keyword evidence="11" id="KW-0862">Zinc</keyword>
<keyword evidence="16" id="KW-0325">Glycoprotein</keyword>
<evidence type="ECO:0000256" key="24">
    <source>
        <dbReference type="ARBA" id="ARBA00047494"/>
    </source>
</evidence>
<dbReference type="GO" id="GO:0047390">
    <property type="term" value="F:glycerophosphocholine cholinephosphodiesterase activity"/>
    <property type="evidence" value="ECO:0007669"/>
    <property type="project" value="UniProtKB-EC"/>
</dbReference>
<evidence type="ECO:0000256" key="2">
    <source>
        <dbReference type="ARBA" id="ARBA00004609"/>
    </source>
</evidence>
<comment type="catalytic activity">
    <reaction evidence="21">
        <text>1-dodecanoyl-sn-glycero-3-phosphocholine + H2O = 1-dodecanoyl-sn-glycerol + phosphocholine + H(+)</text>
        <dbReference type="Rhea" id="RHEA:41127"/>
        <dbReference type="ChEBI" id="CHEBI:15377"/>
        <dbReference type="ChEBI" id="CHEBI:15378"/>
        <dbReference type="ChEBI" id="CHEBI:74966"/>
        <dbReference type="ChEBI" id="CHEBI:75529"/>
        <dbReference type="ChEBI" id="CHEBI:295975"/>
    </reaction>
    <physiologicalReaction direction="left-to-right" evidence="21">
        <dbReference type="Rhea" id="RHEA:41128"/>
    </physiologicalReaction>
</comment>
<protein>
    <recommendedName>
        <fullName evidence="4">glycerophosphocholine cholinephosphodiesterase</fullName>
        <ecNumber evidence="4">3.1.4.38</ecNumber>
    </recommendedName>
    <alternativeName>
        <fullName evidence="19">Choline-specific glycerophosphodiester phosphodiesterase</fullName>
    </alternativeName>
    <alternativeName>
        <fullName evidence="18">Ectonucleotide pyrophosphatase/phosphodiesterase family member 6</fullName>
    </alternativeName>
</protein>
<comment type="subcellular location">
    <subcellularLocation>
        <location evidence="2">Cell membrane</location>
        <topology evidence="2">Lipid-anchor</topology>
        <topology evidence="2">GPI-anchor</topology>
    </subcellularLocation>
</comment>
<evidence type="ECO:0000256" key="30">
    <source>
        <dbReference type="ARBA" id="ARBA00049092"/>
    </source>
</evidence>
<dbReference type="GO" id="GO:0098552">
    <property type="term" value="C:side of membrane"/>
    <property type="evidence" value="ECO:0007669"/>
    <property type="project" value="UniProtKB-KW"/>
</dbReference>
<dbReference type="InterPro" id="IPR002591">
    <property type="entry name" value="Phosphodiest/P_Trfase"/>
</dbReference>
<accession>A0A443S4J6</accession>
<feature type="chain" id="PRO_5019392372" description="glycerophosphocholine cholinephosphodiesterase" evidence="32">
    <location>
        <begin position="24"/>
        <end position="425"/>
    </location>
</feature>
<comment type="catalytic activity">
    <reaction evidence="28">
        <text>sphing-4-enine-phosphocholine + H2O = sphing-4-enine + phosphocholine + H(+)</text>
        <dbReference type="Rhea" id="RHEA:41095"/>
        <dbReference type="ChEBI" id="CHEBI:15377"/>
        <dbReference type="ChEBI" id="CHEBI:15378"/>
        <dbReference type="ChEBI" id="CHEBI:57756"/>
        <dbReference type="ChEBI" id="CHEBI:58906"/>
        <dbReference type="ChEBI" id="CHEBI:295975"/>
    </reaction>
    <physiologicalReaction direction="left-to-right" evidence="28">
        <dbReference type="Rhea" id="RHEA:41096"/>
    </physiologicalReaction>
</comment>
<evidence type="ECO:0000256" key="27">
    <source>
        <dbReference type="ARBA" id="ARBA00048209"/>
    </source>
</evidence>
<dbReference type="OrthoDB" id="415411at2759"/>
<comment type="catalytic activity">
    <reaction evidence="30">
        <text>1-(9Z,12Z)-octadecadienoyl-sn-glycero-3-phosphocholine + H2O = 1-(9Z,12Z-octadecadienoyl)-sn-glycerol + phosphocholine + H(+)</text>
        <dbReference type="Rhea" id="RHEA:41115"/>
        <dbReference type="ChEBI" id="CHEBI:15377"/>
        <dbReference type="ChEBI" id="CHEBI:15378"/>
        <dbReference type="ChEBI" id="CHEBI:28733"/>
        <dbReference type="ChEBI" id="CHEBI:75561"/>
        <dbReference type="ChEBI" id="CHEBI:295975"/>
    </reaction>
    <physiologicalReaction direction="left-to-right" evidence="30">
        <dbReference type="Rhea" id="RHEA:41116"/>
    </physiologicalReaction>
</comment>
<dbReference type="GO" id="GO:0046872">
    <property type="term" value="F:metal ion binding"/>
    <property type="evidence" value="ECO:0007669"/>
    <property type="project" value="UniProtKB-KW"/>
</dbReference>
<organism evidence="33 34">
    <name type="scientific">Leptotrombidium deliense</name>
    <dbReference type="NCBI Taxonomy" id="299467"/>
    <lineage>
        <taxon>Eukaryota</taxon>
        <taxon>Metazoa</taxon>
        <taxon>Ecdysozoa</taxon>
        <taxon>Arthropoda</taxon>
        <taxon>Chelicerata</taxon>
        <taxon>Arachnida</taxon>
        <taxon>Acari</taxon>
        <taxon>Acariformes</taxon>
        <taxon>Trombidiformes</taxon>
        <taxon>Prostigmata</taxon>
        <taxon>Anystina</taxon>
        <taxon>Parasitengona</taxon>
        <taxon>Trombiculoidea</taxon>
        <taxon>Trombiculidae</taxon>
        <taxon>Leptotrombidium</taxon>
    </lineage>
</organism>
<keyword evidence="14" id="KW-0472">Membrane</keyword>
<dbReference type="Pfam" id="PF01663">
    <property type="entry name" value="Phosphodiest"/>
    <property type="match status" value="1"/>
</dbReference>
<reference evidence="33 34" key="1">
    <citation type="journal article" date="2018" name="Gigascience">
        <title>Genomes of trombidid mites reveal novel predicted allergens and laterally-transferred genes associated with secondary metabolism.</title>
        <authorList>
            <person name="Dong X."/>
            <person name="Chaisiri K."/>
            <person name="Xia D."/>
            <person name="Armstrong S.D."/>
            <person name="Fang Y."/>
            <person name="Donnelly M.J."/>
            <person name="Kadowaki T."/>
            <person name="McGarry J.W."/>
            <person name="Darby A.C."/>
            <person name="Makepeace B.L."/>
        </authorList>
    </citation>
    <scope>NUCLEOTIDE SEQUENCE [LARGE SCALE GENOMIC DNA]</scope>
    <source>
        <strain evidence="33">UoL-UT</strain>
    </source>
</reference>
<feature type="signal peptide" evidence="32">
    <location>
        <begin position="1"/>
        <end position="23"/>
    </location>
</feature>
<evidence type="ECO:0000256" key="22">
    <source>
        <dbReference type="ARBA" id="ARBA00047322"/>
    </source>
</evidence>
<evidence type="ECO:0000256" key="26">
    <source>
        <dbReference type="ARBA" id="ARBA00047779"/>
    </source>
</evidence>
<keyword evidence="15" id="KW-1015">Disulfide bond</keyword>
<keyword evidence="8" id="KW-0479">Metal-binding</keyword>
<evidence type="ECO:0000256" key="8">
    <source>
        <dbReference type="ARBA" id="ARBA00022723"/>
    </source>
</evidence>
<comment type="catalytic activity">
    <reaction evidence="27">
        <text>1-hexadecanoyl-sn-glycero-3-phosphocholine + H2O = 1-hexadecanoyl-sn-glycerol + phosphocholine + H(+)</text>
        <dbReference type="Rhea" id="RHEA:41119"/>
        <dbReference type="ChEBI" id="CHEBI:15377"/>
        <dbReference type="ChEBI" id="CHEBI:15378"/>
        <dbReference type="ChEBI" id="CHEBI:72998"/>
        <dbReference type="ChEBI" id="CHEBI:75542"/>
        <dbReference type="ChEBI" id="CHEBI:295975"/>
    </reaction>
    <physiologicalReaction direction="left-to-right" evidence="27">
        <dbReference type="Rhea" id="RHEA:41120"/>
    </physiologicalReaction>
</comment>
<comment type="catalytic activity">
    <reaction evidence="29">
        <text>sn-glycerol 3-phosphocholine + H2O = phosphocholine + glycerol + H(+)</text>
        <dbReference type="Rhea" id="RHEA:19545"/>
        <dbReference type="ChEBI" id="CHEBI:15377"/>
        <dbReference type="ChEBI" id="CHEBI:15378"/>
        <dbReference type="ChEBI" id="CHEBI:16870"/>
        <dbReference type="ChEBI" id="CHEBI:17754"/>
        <dbReference type="ChEBI" id="CHEBI:295975"/>
        <dbReference type="EC" id="3.1.4.38"/>
    </reaction>
    <physiologicalReaction direction="left-to-right" evidence="29">
        <dbReference type="Rhea" id="RHEA:19546"/>
    </physiologicalReaction>
</comment>
<evidence type="ECO:0000256" key="3">
    <source>
        <dbReference type="ARBA" id="ARBA00010594"/>
    </source>
</evidence>
<evidence type="ECO:0000256" key="25">
    <source>
        <dbReference type="ARBA" id="ARBA00047600"/>
    </source>
</evidence>
<comment type="cofactor">
    <cofactor evidence="1">
        <name>Zn(2+)</name>
        <dbReference type="ChEBI" id="CHEBI:29105"/>
    </cofactor>
</comment>